<dbReference type="SUPFAM" id="SSF75217">
    <property type="entry name" value="alpha/beta knot"/>
    <property type="match status" value="1"/>
</dbReference>
<accession>F2ND99</accession>
<sequence>MLQIVILMVGKTRTGFIQAGMDLYTKRLVPYGKLSLLSVPEEKPRPGLTPEQIKEREGMRLLARLPKPARIIALEASGQEFNSQEFAQWLSQMEYEAHSPLIFVIGGHLGLSNALVAAANHRLALSRFTFTHELSRLILLEQLYRACTIRAGHPYHY</sequence>
<dbReference type="GO" id="GO:0070038">
    <property type="term" value="F:rRNA (pseudouridine-N3-)-methyltransferase activity"/>
    <property type="evidence" value="ECO:0007669"/>
    <property type="project" value="UniProtKB-UniRule"/>
</dbReference>
<dbReference type="PANTHER" id="PTHR33603:SF1">
    <property type="entry name" value="RIBOSOMAL RNA LARGE SUBUNIT METHYLTRANSFERASE H"/>
    <property type="match status" value="1"/>
</dbReference>
<dbReference type="InterPro" id="IPR003742">
    <property type="entry name" value="RlmH-like"/>
</dbReference>
<dbReference type="KEGG" id="dao:Desac_2136"/>
<gene>
    <name evidence="5" type="primary">rlmH</name>
    <name evidence="6" type="ordered locus">Desac_2136</name>
</gene>
<dbReference type="InterPro" id="IPR029028">
    <property type="entry name" value="Alpha/beta_knot_MTases"/>
</dbReference>
<evidence type="ECO:0000313" key="7">
    <source>
        <dbReference type="Proteomes" id="UP000000483"/>
    </source>
</evidence>
<reference evidence="6 7" key="1">
    <citation type="journal article" date="2011" name="Stand. Genomic Sci.">
        <title>Complete genome sequence of the acetate-degrading sulfate reducer Desulfobacca acetoxidans type strain (ASRB2).</title>
        <authorList>
            <person name="Goker M."/>
            <person name="Teshima H."/>
            <person name="Lapidus A."/>
            <person name="Nolan M."/>
            <person name="Lucas S."/>
            <person name="Hammon N."/>
            <person name="Deshpande S."/>
            <person name="Cheng J.F."/>
            <person name="Tapia R."/>
            <person name="Han C."/>
            <person name="Goodwin L."/>
            <person name="Pitluck S."/>
            <person name="Huntemann M."/>
            <person name="Liolios K."/>
            <person name="Ivanova N."/>
            <person name="Pagani I."/>
            <person name="Mavromatis K."/>
            <person name="Ovchinikova G."/>
            <person name="Pati A."/>
            <person name="Chen A."/>
            <person name="Palaniappan K."/>
            <person name="Land M."/>
            <person name="Hauser L."/>
            <person name="Brambilla E.M."/>
            <person name="Rohde M."/>
            <person name="Spring S."/>
            <person name="Detter J.C."/>
            <person name="Woyke T."/>
            <person name="Bristow J."/>
            <person name="Eisen J.A."/>
            <person name="Markowitz V."/>
            <person name="Hugenholtz P."/>
            <person name="Kyrpides N.C."/>
            <person name="Klenk H.P."/>
        </authorList>
    </citation>
    <scope>NUCLEOTIDE SEQUENCE [LARGE SCALE GENOMIC DNA]</scope>
    <source>
        <strain evidence="7">ATCC 700848 / DSM 11109 / ASRB2</strain>
    </source>
</reference>
<protein>
    <recommendedName>
        <fullName evidence="5">Ribosomal RNA large subunit methyltransferase H</fullName>
        <ecNumber evidence="5">2.1.1.177</ecNumber>
    </recommendedName>
    <alternativeName>
        <fullName evidence="5">23S rRNA (pseudouridine1915-N3)-methyltransferase</fullName>
    </alternativeName>
    <alternativeName>
        <fullName evidence="5">23S rRNA m3Psi1915 methyltransferase</fullName>
    </alternativeName>
    <alternativeName>
        <fullName evidence="5">rRNA (pseudouridine-N3-)-methyltransferase RlmH</fullName>
    </alternativeName>
</protein>
<dbReference type="Pfam" id="PF02590">
    <property type="entry name" value="SPOUT_MTase"/>
    <property type="match status" value="1"/>
</dbReference>
<comment type="catalytic activity">
    <reaction evidence="5">
        <text>pseudouridine(1915) in 23S rRNA + S-adenosyl-L-methionine = N(3)-methylpseudouridine(1915) in 23S rRNA + S-adenosyl-L-homocysteine + H(+)</text>
        <dbReference type="Rhea" id="RHEA:42752"/>
        <dbReference type="Rhea" id="RHEA-COMP:10221"/>
        <dbReference type="Rhea" id="RHEA-COMP:10222"/>
        <dbReference type="ChEBI" id="CHEBI:15378"/>
        <dbReference type="ChEBI" id="CHEBI:57856"/>
        <dbReference type="ChEBI" id="CHEBI:59789"/>
        <dbReference type="ChEBI" id="CHEBI:65314"/>
        <dbReference type="ChEBI" id="CHEBI:74486"/>
        <dbReference type="EC" id="2.1.1.177"/>
    </reaction>
</comment>
<keyword evidence="1 5" id="KW-0489">Methyltransferase</keyword>
<comment type="similarity">
    <text evidence="4 5">Belongs to the RNA methyltransferase RlmH family.</text>
</comment>
<dbReference type="PIRSF" id="PIRSF004505">
    <property type="entry name" value="MT_bac"/>
    <property type="match status" value="1"/>
</dbReference>
<keyword evidence="5" id="KW-0698">rRNA processing</keyword>
<evidence type="ECO:0000313" key="6">
    <source>
        <dbReference type="EMBL" id="AEB09965.1"/>
    </source>
</evidence>
<dbReference type="HAMAP" id="MF_00658">
    <property type="entry name" value="23SrRNA_methyltr_H"/>
    <property type="match status" value="1"/>
</dbReference>
<comment type="subunit">
    <text evidence="5">Homodimer.</text>
</comment>
<dbReference type="EMBL" id="CP002629">
    <property type="protein sequence ID" value="AEB09965.1"/>
    <property type="molecule type" value="Genomic_DNA"/>
</dbReference>
<dbReference type="RefSeq" id="WP_013707074.1">
    <property type="nucleotide sequence ID" value="NC_015388.1"/>
</dbReference>
<evidence type="ECO:0000256" key="4">
    <source>
        <dbReference type="ARBA" id="ARBA00038303"/>
    </source>
</evidence>
<dbReference type="CDD" id="cd18081">
    <property type="entry name" value="RlmH-like"/>
    <property type="match status" value="1"/>
</dbReference>
<comment type="function">
    <text evidence="5">Specifically methylates the pseudouridine at position 1915 (m3Psi1915) in 23S rRNA.</text>
</comment>
<dbReference type="eggNOG" id="COG1576">
    <property type="taxonomic scope" value="Bacteria"/>
</dbReference>
<evidence type="ECO:0000256" key="2">
    <source>
        <dbReference type="ARBA" id="ARBA00022679"/>
    </source>
</evidence>
<dbReference type="Proteomes" id="UP000000483">
    <property type="component" value="Chromosome"/>
</dbReference>
<dbReference type="EC" id="2.1.1.177" evidence="5"/>
<reference evidence="7" key="2">
    <citation type="submission" date="2011-03" db="EMBL/GenBank/DDBJ databases">
        <title>The complete genome of Desulfobacca acetoxidans DSM 11109.</title>
        <authorList>
            <consortium name="US DOE Joint Genome Institute (JGI-PGF)"/>
            <person name="Lucas S."/>
            <person name="Copeland A."/>
            <person name="Lapidus A."/>
            <person name="Bruce D."/>
            <person name="Goodwin L."/>
            <person name="Pitluck S."/>
            <person name="Peters L."/>
            <person name="Kyrpides N."/>
            <person name="Mavromatis K."/>
            <person name="Ivanova N."/>
            <person name="Ovchinnikova G."/>
            <person name="Teshima H."/>
            <person name="Detter J.C."/>
            <person name="Han C."/>
            <person name="Land M."/>
            <person name="Hauser L."/>
            <person name="Markowitz V."/>
            <person name="Cheng J.-F."/>
            <person name="Hugenholtz P."/>
            <person name="Woyke T."/>
            <person name="Wu D."/>
            <person name="Spring S."/>
            <person name="Schueler E."/>
            <person name="Brambilla E."/>
            <person name="Klenk H.-P."/>
            <person name="Eisen J.A."/>
        </authorList>
    </citation>
    <scope>NUCLEOTIDE SEQUENCE [LARGE SCALE GENOMIC DNA]</scope>
    <source>
        <strain evidence="7">ATCC 700848 / DSM 11109 / ASRB2</strain>
    </source>
</reference>
<dbReference type="AlphaFoldDB" id="F2ND99"/>
<keyword evidence="3 5" id="KW-0949">S-adenosyl-L-methionine</keyword>
<evidence type="ECO:0000256" key="3">
    <source>
        <dbReference type="ARBA" id="ARBA00022691"/>
    </source>
</evidence>
<keyword evidence="7" id="KW-1185">Reference proteome</keyword>
<evidence type="ECO:0000256" key="1">
    <source>
        <dbReference type="ARBA" id="ARBA00022603"/>
    </source>
</evidence>
<dbReference type="GO" id="GO:0005737">
    <property type="term" value="C:cytoplasm"/>
    <property type="evidence" value="ECO:0007669"/>
    <property type="project" value="UniProtKB-SubCell"/>
</dbReference>
<dbReference type="PANTHER" id="PTHR33603">
    <property type="entry name" value="METHYLTRANSFERASE"/>
    <property type="match status" value="1"/>
</dbReference>
<keyword evidence="2 5" id="KW-0808">Transferase</keyword>
<comment type="caution">
    <text evidence="5">Lacks conserved residue(s) required for the propagation of feature annotation.</text>
</comment>
<organism evidence="6 7">
    <name type="scientific">Desulfobacca acetoxidans (strain ATCC 700848 / DSM 11109 / ASRB2)</name>
    <dbReference type="NCBI Taxonomy" id="880072"/>
    <lineage>
        <taxon>Bacteria</taxon>
        <taxon>Pseudomonadati</taxon>
        <taxon>Thermodesulfobacteriota</taxon>
        <taxon>Desulfobaccia</taxon>
        <taxon>Desulfobaccales</taxon>
        <taxon>Desulfobaccaceae</taxon>
        <taxon>Desulfobacca</taxon>
    </lineage>
</organism>
<dbReference type="HOGENOM" id="CLU_100552_0_0_7"/>
<comment type="subcellular location">
    <subcellularLocation>
        <location evidence="5">Cytoplasm</location>
    </subcellularLocation>
</comment>
<evidence type="ECO:0000256" key="5">
    <source>
        <dbReference type="HAMAP-Rule" id="MF_00658"/>
    </source>
</evidence>
<proteinExistence type="inferred from homology"/>
<feature type="binding site" evidence="5">
    <location>
        <position position="106"/>
    </location>
    <ligand>
        <name>S-adenosyl-L-methionine</name>
        <dbReference type="ChEBI" id="CHEBI:59789"/>
    </ligand>
</feature>
<dbReference type="OrthoDB" id="9806643at2"/>
<name>F2ND99_DESAR</name>
<dbReference type="Gene3D" id="3.40.1280.10">
    <property type="match status" value="1"/>
</dbReference>
<feature type="binding site" evidence="5">
    <location>
        <position position="74"/>
    </location>
    <ligand>
        <name>S-adenosyl-L-methionine</name>
        <dbReference type="ChEBI" id="CHEBI:59789"/>
    </ligand>
</feature>
<keyword evidence="5" id="KW-0963">Cytoplasm</keyword>
<dbReference type="STRING" id="880072.Desac_2136"/>
<dbReference type="InterPro" id="IPR029026">
    <property type="entry name" value="tRNA_m1G_MTases_N"/>
</dbReference>